<feature type="compositionally biased region" description="Basic and acidic residues" evidence="1">
    <location>
        <begin position="637"/>
        <end position="661"/>
    </location>
</feature>
<dbReference type="EMBL" id="OU963864">
    <property type="protein sequence ID" value="CAH0768761.1"/>
    <property type="molecule type" value="Genomic_DNA"/>
</dbReference>
<dbReference type="InterPro" id="IPR013087">
    <property type="entry name" value="Znf_C2H2_type"/>
</dbReference>
<dbReference type="SMART" id="SM00355">
    <property type="entry name" value="ZnF_C2H2"/>
    <property type="match status" value="3"/>
</dbReference>
<evidence type="ECO:0000313" key="4">
    <source>
        <dbReference type="Proteomes" id="UP001152759"/>
    </source>
</evidence>
<dbReference type="PANTHER" id="PTHR15491">
    <property type="match status" value="1"/>
</dbReference>
<feature type="compositionally biased region" description="Basic and acidic residues" evidence="1">
    <location>
        <begin position="296"/>
        <end position="314"/>
    </location>
</feature>
<feature type="compositionally biased region" description="Low complexity" evidence="1">
    <location>
        <begin position="153"/>
        <end position="183"/>
    </location>
</feature>
<feature type="compositionally biased region" description="Basic and acidic residues" evidence="1">
    <location>
        <begin position="554"/>
        <end position="567"/>
    </location>
</feature>
<feature type="compositionally biased region" description="Basic and acidic residues" evidence="1">
    <location>
        <begin position="44"/>
        <end position="74"/>
    </location>
</feature>
<feature type="compositionally biased region" description="Acidic residues" evidence="1">
    <location>
        <begin position="741"/>
        <end position="756"/>
    </location>
</feature>
<feature type="region of interest" description="Disordered" evidence="1">
    <location>
        <begin position="1"/>
        <end position="217"/>
    </location>
</feature>
<accession>A0A9P0G0A6</accession>
<feature type="compositionally biased region" description="Basic and acidic residues" evidence="1">
    <location>
        <begin position="717"/>
        <end position="731"/>
    </location>
</feature>
<feature type="compositionally biased region" description="Acidic residues" evidence="1">
    <location>
        <begin position="257"/>
        <end position="295"/>
    </location>
</feature>
<feature type="compositionally biased region" description="Basic and acidic residues" evidence="1">
    <location>
        <begin position="120"/>
        <end position="140"/>
    </location>
</feature>
<feature type="compositionally biased region" description="Low complexity" evidence="1">
    <location>
        <begin position="1"/>
        <end position="13"/>
    </location>
</feature>
<proteinExistence type="predicted"/>
<name>A0A9P0G0A6_BEMTA</name>
<dbReference type="Proteomes" id="UP001152759">
    <property type="component" value="Chromosome 3"/>
</dbReference>
<dbReference type="AlphaFoldDB" id="A0A9P0G0A6"/>
<feature type="region of interest" description="Disordered" evidence="1">
    <location>
        <begin position="636"/>
        <end position="765"/>
    </location>
</feature>
<evidence type="ECO:0000259" key="2">
    <source>
        <dbReference type="PROSITE" id="PS00028"/>
    </source>
</evidence>
<feature type="region of interest" description="Disordered" evidence="1">
    <location>
        <begin position="541"/>
        <end position="571"/>
    </location>
</feature>
<evidence type="ECO:0000256" key="1">
    <source>
        <dbReference type="SAM" id="MobiDB-lite"/>
    </source>
</evidence>
<evidence type="ECO:0000313" key="3">
    <source>
        <dbReference type="EMBL" id="CAH0768761.1"/>
    </source>
</evidence>
<dbReference type="PANTHER" id="PTHR15491:SF18">
    <property type="entry name" value="CIZ1 ZINC FINGER PROTEIN, ISOFORM A"/>
    <property type="match status" value="1"/>
</dbReference>
<dbReference type="InterPro" id="IPR026811">
    <property type="entry name" value="CIZ1"/>
</dbReference>
<sequence length="765" mass="88549">MSYRGRGSYRGSSSRGGWGGESRGRSNRNGGHFFKEPSSSYKPYHGEREKFPSYRGDSHYSSRGRQHDSYTPRHERSHRGPSPDRKRMRTDSYTSVGSSHSRDYDSYGGRYGESSSNDRMVFREERRSLRGDRRSSEYPVHRKSGPPSHTETSPRFTSPRGGRGSRGSYRGRSSSFRGSVRPSYTKPISTPRSSSTVMRRYRPEYSTRGRSALLKKRKELEIIQKYKRLKLQRLRLRKAFLAKKTLGSKGDDSNEEGKEEAEEDADENEEIEEEIEEEVEEEVEEEAKEEEIETETTDKDKEKEKDDEGEEKPKPKVKKVVKKIVKKVVKKPAKAPTANGPVKKEGASEKSSKDAPAEKKVTKESSPVRKTATGRPFIRLECPQCKDRYVTFRDYEDHLRSGKHKSAMRNRSMELKKKLARIRLQQRDEQREIDEKLAAEGETFKTMFCETCKLIFKQRRMDHNDSDNHKKTKILLNPYCKCCRIRFLSPMAFEAHIASLDHIQHKARSEAYEEKMKQKKAKEQEEGKAVNMDNFMVLDSVGSGDESGDDTEEKTENKDGTTEEGKEVKKKKSKPINLGSEFCRKIEVYYCELCRMQVPRSTTLEMALALHCRNRLHLKKFIRARDDKALRKKAEKIHREKEESEKKEKKVVEVKKEKMDGEISENISVEERPIKQEEECDSEAEGKFWKEIESDLPDISDDVENKSSDDEDGSNSRYDRFNTNNDDKPLKTDSCTVDEKETTEEAAVEEEEETKEETESKEVET</sequence>
<feature type="compositionally biased region" description="Basic and acidic residues" evidence="1">
    <location>
        <begin position="342"/>
        <end position="367"/>
    </location>
</feature>
<dbReference type="PROSITE" id="PS00028">
    <property type="entry name" value="ZINC_FINGER_C2H2_1"/>
    <property type="match status" value="1"/>
</dbReference>
<feature type="domain" description="C2H2-type" evidence="2">
    <location>
        <begin position="382"/>
        <end position="404"/>
    </location>
</feature>
<protein>
    <recommendedName>
        <fullName evidence="2">C2H2-type domain-containing protein</fullName>
    </recommendedName>
</protein>
<organism evidence="3 4">
    <name type="scientific">Bemisia tabaci</name>
    <name type="common">Sweetpotato whitefly</name>
    <name type="synonym">Aleurodes tabaci</name>
    <dbReference type="NCBI Taxonomy" id="7038"/>
    <lineage>
        <taxon>Eukaryota</taxon>
        <taxon>Metazoa</taxon>
        <taxon>Ecdysozoa</taxon>
        <taxon>Arthropoda</taxon>
        <taxon>Hexapoda</taxon>
        <taxon>Insecta</taxon>
        <taxon>Pterygota</taxon>
        <taxon>Neoptera</taxon>
        <taxon>Paraneoptera</taxon>
        <taxon>Hemiptera</taxon>
        <taxon>Sternorrhyncha</taxon>
        <taxon>Aleyrodoidea</taxon>
        <taxon>Aleyrodidae</taxon>
        <taxon>Aleyrodinae</taxon>
        <taxon>Bemisia</taxon>
    </lineage>
</organism>
<reference evidence="3" key="1">
    <citation type="submission" date="2021-12" db="EMBL/GenBank/DDBJ databases">
        <authorList>
            <person name="King R."/>
        </authorList>
    </citation>
    <scope>NUCLEOTIDE SEQUENCE</scope>
</reference>
<keyword evidence="4" id="KW-1185">Reference proteome</keyword>
<feature type="region of interest" description="Disordered" evidence="1">
    <location>
        <begin position="241"/>
        <end position="372"/>
    </location>
</feature>
<dbReference type="Pfam" id="PF12874">
    <property type="entry name" value="zf-met"/>
    <property type="match status" value="1"/>
</dbReference>
<gene>
    <name evidence="3" type="ORF">BEMITA_LOCUS5843</name>
</gene>
<feature type="compositionally biased region" description="Polar residues" evidence="1">
    <location>
        <begin position="186"/>
        <end position="197"/>
    </location>
</feature>
<feature type="compositionally biased region" description="Basic and acidic residues" evidence="1">
    <location>
        <begin position="684"/>
        <end position="693"/>
    </location>
</feature>
<feature type="compositionally biased region" description="Basic residues" evidence="1">
    <location>
        <begin position="315"/>
        <end position="333"/>
    </location>
</feature>